<feature type="transmembrane region" description="Helical" evidence="7">
    <location>
        <begin position="449"/>
        <end position="469"/>
    </location>
</feature>
<feature type="transmembrane region" description="Helical" evidence="7">
    <location>
        <begin position="135"/>
        <end position="162"/>
    </location>
</feature>
<dbReference type="PROSITE" id="PS50850">
    <property type="entry name" value="MFS"/>
    <property type="match status" value="1"/>
</dbReference>
<accession>A0A1B0FI92</accession>
<dbReference type="PANTHER" id="PTHR11662">
    <property type="entry name" value="SOLUTE CARRIER FAMILY 17"/>
    <property type="match status" value="1"/>
</dbReference>
<evidence type="ECO:0000259" key="8">
    <source>
        <dbReference type="PROSITE" id="PS50850"/>
    </source>
</evidence>
<feature type="transmembrane region" description="Helical" evidence="7">
    <location>
        <begin position="649"/>
        <end position="667"/>
    </location>
</feature>
<feature type="transmembrane region" description="Helical" evidence="7">
    <location>
        <begin position="475"/>
        <end position="493"/>
    </location>
</feature>
<dbReference type="InterPro" id="IPR020846">
    <property type="entry name" value="MFS_dom"/>
</dbReference>
<dbReference type="EnsemblMetazoa" id="GMOY003554-RA">
    <property type="protein sequence ID" value="GMOY003554-PA"/>
    <property type="gene ID" value="GMOY003554"/>
</dbReference>
<feature type="transmembrane region" description="Helical" evidence="7">
    <location>
        <begin position="505"/>
        <end position="525"/>
    </location>
</feature>
<feature type="transmembrane region" description="Helical" evidence="7">
    <location>
        <begin position="1060"/>
        <end position="1081"/>
    </location>
</feature>
<keyword evidence="3 7" id="KW-0812">Transmembrane</keyword>
<dbReference type="EMBL" id="CCAG010018157">
    <property type="status" value="NOT_ANNOTATED_CDS"/>
    <property type="molecule type" value="Genomic_DNA"/>
</dbReference>
<reference evidence="9" key="1">
    <citation type="submission" date="2020-05" db="UniProtKB">
        <authorList>
            <consortium name="EnsemblMetazoa"/>
        </authorList>
    </citation>
    <scope>IDENTIFICATION</scope>
    <source>
        <strain evidence="9">Yale</strain>
    </source>
</reference>
<evidence type="ECO:0000256" key="3">
    <source>
        <dbReference type="ARBA" id="ARBA00022692"/>
    </source>
</evidence>
<keyword evidence="5 7" id="KW-0472">Membrane</keyword>
<keyword evidence="2" id="KW-1003">Cell membrane</keyword>
<dbReference type="GO" id="GO:0006820">
    <property type="term" value="P:monoatomic anion transport"/>
    <property type="evidence" value="ECO:0007669"/>
    <property type="project" value="TreeGrafter"/>
</dbReference>
<dbReference type="AlphaFoldDB" id="A0A1B0FI92"/>
<dbReference type="PhylomeDB" id="A0A1B0FI92"/>
<name>A0A1B0FI92_GLOMM</name>
<evidence type="ECO:0000256" key="4">
    <source>
        <dbReference type="ARBA" id="ARBA00022989"/>
    </source>
</evidence>
<feature type="transmembrane region" description="Helical" evidence="7">
    <location>
        <begin position="298"/>
        <end position="319"/>
    </location>
</feature>
<feature type="transmembrane region" description="Helical" evidence="7">
    <location>
        <begin position="928"/>
        <end position="950"/>
    </location>
</feature>
<keyword evidence="10" id="KW-1185">Reference proteome</keyword>
<feature type="transmembrane region" description="Helical" evidence="7">
    <location>
        <begin position="708"/>
        <end position="728"/>
    </location>
</feature>
<dbReference type="Pfam" id="PF07368">
    <property type="entry name" value="DUF1487"/>
    <property type="match status" value="1"/>
</dbReference>
<keyword evidence="4 7" id="KW-1133">Transmembrane helix</keyword>
<evidence type="ECO:0000256" key="2">
    <source>
        <dbReference type="ARBA" id="ARBA00022475"/>
    </source>
</evidence>
<evidence type="ECO:0000256" key="1">
    <source>
        <dbReference type="ARBA" id="ARBA00004651"/>
    </source>
</evidence>
<evidence type="ECO:0000256" key="6">
    <source>
        <dbReference type="ARBA" id="ARBA00023180"/>
    </source>
</evidence>
<evidence type="ECO:0000256" key="5">
    <source>
        <dbReference type="ARBA" id="ARBA00023136"/>
    </source>
</evidence>
<proteinExistence type="predicted"/>
<keyword evidence="6" id="KW-0325">Glycoprotein</keyword>
<dbReference type="InterPro" id="IPR050382">
    <property type="entry name" value="MFS_Na/Anion_cotransporter"/>
</dbReference>
<feature type="transmembrane region" description="Helical" evidence="7">
    <location>
        <begin position="416"/>
        <end position="437"/>
    </location>
</feature>
<feature type="transmembrane region" description="Helical" evidence="7">
    <location>
        <begin position="992"/>
        <end position="1015"/>
    </location>
</feature>
<dbReference type="InterPro" id="IPR011701">
    <property type="entry name" value="MFS"/>
</dbReference>
<comment type="subcellular location">
    <subcellularLocation>
        <location evidence="1">Cell membrane</location>
        <topology evidence="1">Multi-pass membrane protein</topology>
    </subcellularLocation>
</comment>
<feature type="transmembrane region" description="Helical" evidence="7">
    <location>
        <begin position="364"/>
        <end position="384"/>
    </location>
</feature>
<dbReference type="PANTHER" id="PTHR11662:SF399">
    <property type="entry name" value="FI19708P1-RELATED"/>
    <property type="match status" value="1"/>
</dbReference>
<protein>
    <recommendedName>
        <fullName evidence="8">Major facilitator superfamily (MFS) profile domain-containing protein</fullName>
    </recommendedName>
</protein>
<dbReference type="FunFam" id="1.20.1250.20:FF:000067">
    <property type="entry name" value="sialin isoform X2"/>
    <property type="match status" value="1"/>
</dbReference>
<dbReference type="GO" id="GO:0005886">
    <property type="term" value="C:plasma membrane"/>
    <property type="evidence" value="ECO:0007669"/>
    <property type="project" value="UniProtKB-SubCell"/>
</dbReference>
<feature type="transmembrane region" description="Helical" evidence="7">
    <location>
        <begin position="1027"/>
        <end position="1048"/>
    </location>
</feature>
<dbReference type="EMBL" id="CCAG010018158">
    <property type="status" value="NOT_ANNOTATED_CDS"/>
    <property type="molecule type" value="Genomic_DNA"/>
</dbReference>
<dbReference type="SUPFAM" id="SSF103473">
    <property type="entry name" value="MFS general substrate transporter"/>
    <property type="match status" value="1"/>
</dbReference>
<feature type="transmembrane region" description="Helical" evidence="7">
    <location>
        <begin position="205"/>
        <end position="226"/>
    </location>
</feature>
<feature type="transmembrane region" description="Helical" evidence="7">
    <location>
        <begin position="844"/>
        <end position="867"/>
    </location>
</feature>
<sequence>MSTNLLTQAMLKDMHYDITNVCKQIETFESSDKATTVMVLFEHSDINAAVYHMSKTIEDPESFRCGAIATVLVEECIKDIFKKKFKIYGNNEIYSLEDGKEEEDEVEADEEAGNANTPLIFNNEEDGDFPKARTVFGFMGFLGFAIVYAMRVNLSVAIVAMVNQKGEFDWDESTQGLVLGSFFYGYVLTQVPGGRMAEIVGGKLIYGYGVLFTAIFTILTPIAAYWNLPFLILVRVLEGMGEGVTYPAMHAMLAYWIPPLERNKFAAIVYAGSNIGTVISLPLSGWLCSLNFLGGWPLSFYLFGAVGLIWFIFWMFLVYDKPSMHPRISTKERVYIENSMHLIKLSGSRFCNIDAINQVPIHSIPWCSILTSIPLWAILITQYGQSWAFYTQLTELPTYMNNILHYDIESNALLNAVPYLTSWLMGIACSALADWMLRKRYISLINSYKLWNSIASIIPSLGLIGIVYVGCSWEWVTFMLAGVGSFAGAIYAGNQMNHISLSPRYAGTIFGSIVKVFFFKMLEFIEYTTPEWRGLNMRSLKVDEAYLILKSHFPKATYLYSLSEACYSCPYTKVKTLLQHHYNDNLTLNVAYPIKFKLIDQDVGRYAFNNVTSLCEYQNLNYREFGVYNLTLDANGSCEWCTDKKAVNIYYPILAVFILLALIMVVLKIGLRAWRSFYYEDILSTVNSSGINISTAGQRNRLRSLDTFRGLAIVLMIFVNNGGGHYWWAEHAPWNGLHLADIVFPSFLWIMGVCIPISIKSQISRDVTKYRIVLRILWRSLKLFSIGLCLNSINGPKLENLRIMGVLQRLGVAYLICGLAHTKFSERVIIEPQITWKRKFQDLIIMRGELLIVVFLIAVYLCTIFGLNVPHCPRGYLGPGGKHSNAEYFNCIGGASGYIDFLILGNRHIYQHPTAKYIYDSKPFDPEGVFGCLLTIVQVFFGLLAGVIILTYTTWRARISRWLIWSVILALIGGALSGFSSENGFIPINKNLWSFSFVCVTTALSFISLSLLYYVIDVKYWWQGYPFEAAGMNAIILYVGHTVLHKMLPWHWSIGPMNTHFVLLLKSVWNTTLWLCTALYLNYKKFYFSL</sequence>
<feature type="domain" description="Major facilitator superfamily (MFS) profile" evidence="8">
    <location>
        <begin position="135"/>
        <end position="557"/>
    </location>
</feature>
<organism evidence="9 10">
    <name type="scientific">Glossina morsitans morsitans</name>
    <name type="common">Savannah tsetse fly</name>
    <dbReference type="NCBI Taxonomy" id="37546"/>
    <lineage>
        <taxon>Eukaryota</taxon>
        <taxon>Metazoa</taxon>
        <taxon>Ecdysozoa</taxon>
        <taxon>Arthropoda</taxon>
        <taxon>Hexapoda</taxon>
        <taxon>Insecta</taxon>
        <taxon>Pterygota</taxon>
        <taxon>Neoptera</taxon>
        <taxon>Endopterygota</taxon>
        <taxon>Diptera</taxon>
        <taxon>Brachycera</taxon>
        <taxon>Muscomorpha</taxon>
        <taxon>Hippoboscoidea</taxon>
        <taxon>Glossinidae</taxon>
        <taxon>Glossina</taxon>
    </lineage>
</organism>
<dbReference type="InterPro" id="IPR036259">
    <property type="entry name" value="MFS_trans_sf"/>
</dbReference>
<dbReference type="STRING" id="37546.A0A1B0FI92"/>
<feature type="transmembrane region" description="Helical" evidence="7">
    <location>
        <begin position="232"/>
        <end position="256"/>
    </location>
</feature>
<evidence type="ECO:0000313" key="10">
    <source>
        <dbReference type="Proteomes" id="UP000092444"/>
    </source>
</evidence>
<dbReference type="Pfam" id="PF07690">
    <property type="entry name" value="MFS_1"/>
    <property type="match status" value="1"/>
</dbReference>
<feature type="transmembrane region" description="Helical" evidence="7">
    <location>
        <begin position="734"/>
        <end position="755"/>
    </location>
</feature>
<feature type="transmembrane region" description="Helical" evidence="7">
    <location>
        <begin position="268"/>
        <end position="292"/>
    </location>
</feature>
<dbReference type="Gene3D" id="1.20.1250.20">
    <property type="entry name" value="MFS general substrate transporter like domains"/>
    <property type="match status" value="2"/>
</dbReference>
<feature type="transmembrane region" description="Helical" evidence="7">
    <location>
        <begin position="962"/>
        <end position="980"/>
    </location>
</feature>
<dbReference type="FunFam" id="1.20.1250.20:FF:000445">
    <property type="entry name" value="putative inorganic phosphate cotransporter"/>
    <property type="match status" value="1"/>
</dbReference>
<evidence type="ECO:0000256" key="7">
    <source>
        <dbReference type="SAM" id="Phobius"/>
    </source>
</evidence>
<dbReference type="InterPro" id="IPR009961">
    <property type="entry name" value="DUF1487"/>
</dbReference>
<feature type="transmembrane region" description="Helical" evidence="7">
    <location>
        <begin position="174"/>
        <end position="193"/>
    </location>
</feature>
<dbReference type="Proteomes" id="UP000092444">
    <property type="component" value="Unassembled WGS sequence"/>
</dbReference>
<evidence type="ECO:0000313" key="9">
    <source>
        <dbReference type="EnsemblMetazoa" id="GMOY003554-PA"/>
    </source>
</evidence>
<dbReference type="GO" id="GO:0022857">
    <property type="term" value="F:transmembrane transporter activity"/>
    <property type="evidence" value="ECO:0007669"/>
    <property type="project" value="InterPro"/>
</dbReference>
<dbReference type="CDD" id="cd17318">
    <property type="entry name" value="MFS_SLC17"/>
    <property type="match status" value="1"/>
</dbReference>